<evidence type="ECO:0000259" key="1">
    <source>
        <dbReference type="Pfam" id="PF12697"/>
    </source>
</evidence>
<dbReference type="GO" id="GO:0003824">
    <property type="term" value="F:catalytic activity"/>
    <property type="evidence" value="ECO:0007669"/>
    <property type="project" value="UniProtKB-ARBA"/>
</dbReference>
<dbReference type="SUPFAM" id="SSF54427">
    <property type="entry name" value="NTF2-like"/>
    <property type="match status" value="1"/>
</dbReference>
<reference evidence="2" key="1">
    <citation type="submission" date="2023-07" db="EMBL/GenBank/DDBJ databases">
        <title>Comparative genomics of wheat-associated soil bacteria to identify genetic determinants of phenazine resistance.</title>
        <authorList>
            <person name="Mouncey N."/>
        </authorList>
    </citation>
    <scope>NUCLEOTIDE SEQUENCE</scope>
    <source>
        <strain evidence="2">V4I22</strain>
    </source>
</reference>
<dbReference type="PANTHER" id="PTHR43194:SF2">
    <property type="entry name" value="PEROXISOMAL MEMBRANE PROTEIN LPX1"/>
    <property type="match status" value="1"/>
</dbReference>
<accession>A0AAW8FS67</accession>
<dbReference type="EMBL" id="JAUSZV010000005">
    <property type="protein sequence ID" value="MDQ0912569.1"/>
    <property type="molecule type" value="Genomic_DNA"/>
</dbReference>
<dbReference type="InterPro" id="IPR029058">
    <property type="entry name" value="AB_hydrolase_fold"/>
</dbReference>
<dbReference type="Pfam" id="PF12697">
    <property type="entry name" value="Abhydrolase_6"/>
    <property type="match status" value="1"/>
</dbReference>
<dbReference type="AlphaFoldDB" id="A0AAW8FS67"/>
<name>A0AAW8FS67_9ACTN</name>
<dbReference type="PANTHER" id="PTHR43194">
    <property type="entry name" value="HYDROLASE ALPHA/BETA FOLD FAMILY"/>
    <property type="match status" value="1"/>
</dbReference>
<feature type="domain" description="AB hydrolase-1" evidence="1">
    <location>
        <begin position="37"/>
        <end position="265"/>
    </location>
</feature>
<comment type="caution">
    <text evidence="2">The sequence shown here is derived from an EMBL/GenBank/DDBJ whole genome shotgun (WGS) entry which is preliminary data.</text>
</comment>
<dbReference type="InterPro" id="IPR032710">
    <property type="entry name" value="NTF2-like_dom_sf"/>
</dbReference>
<evidence type="ECO:0000313" key="2">
    <source>
        <dbReference type="EMBL" id="MDQ0912569.1"/>
    </source>
</evidence>
<sequence>MVAFRINEDGTEMTRDLVRADPAGTGGGEALPQAPTLLLVHGFLDDATVWDGFVEALKGAVATACIDLPGSGTRASSAEDTEKLSLALFADEVASVVDDIKGPVVVVGQSMGSQVAELAAAARPGRVAGLVLLTPVPLGGTRLPEEAVVPFRALGGNAEAQRALRTQLSPALDKEALDALGRSGLLVAPPVVARYVDIWNNGVEEAPEPSAYSGPALIVRGDSDGFVTEEVVTGAIAPRFPAARQATVPGGGHWLHVEYPHALARKVLGFLQNLNAGDAASGWRSGFSEHSENTFAQGFAEDVVLEASILARPIAGRALVASALAAASTIYESLEFTAEASDATTTYLQWKATAFGGVEFSGVTLLEKNAQGDVVRAAIHHRPLVAVLRFSATVRDRLVGIVPPDHFYAGDPQPAQGA</sequence>
<proteinExistence type="predicted"/>
<dbReference type="SUPFAM" id="SSF53474">
    <property type="entry name" value="alpha/beta-Hydrolases"/>
    <property type="match status" value="1"/>
</dbReference>
<protein>
    <submittedName>
        <fullName evidence="2">Pimeloyl-ACP methyl ester carboxylesterase</fullName>
    </submittedName>
</protein>
<dbReference type="Gene3D" id="3.40.50.1820">
    <property type="entry name" value="alpha/beta hydrolase"/>
    <property type="match status" value="1"/>
</dbReference>
<gene>
    <name evidence="2" type="ORF">QFZ22_008554</name>
</gene>
<dbReference type="Gene3D" id="3.10.450.50">
    <property type="match status" value="1"/>
</dbReference>
<dbReference type="Proteomes" id="UP001234216">
    <property type="component" value="Unassembled WGS sequence"/>
</dbReference>
<evidence type="ECO:0000313" key="3">
    <source>
        <dbReference type="Proteomes" id="UP001234216"/>
    </source>
</evidence>
<dbReference type="InterPro" id="IPR000073">
    <property type="entry name" value="AB_hydrolase_1"/>
</dbReference>
<dbReference type="InterPro" id="IPR050228">
    <property type="entry name" value="Carboxylesterase_BioH"/>
</dbReference>
<organism evidence="2 3">
    <name type="scientific">Streptomyces canus</name>
    <dbReference type="NCBI Taxonomy" id="58343"/>
    <lineage>
        <taxon>Bacteria</taxon>
        <taxon>Bacillati</taxon>
        <taxon>Actinomycetota</taxon>
        <taxon>Actinomycetes</taxon>
        <taxon>Kitasatosporales</taxon>
        <taxon>Streptomycetaceae</taxon>
        <taxon>Streptomyces</taxon>
        <taxon>Streptomyces aurantiacus group</taxon>
    </lineage>
</organism>